<accession>A0A0M2NKL4</accession>
<sequence length="40" mass="4860">MPKRRRILRLWSELNERKMKACSYLGNRLFCSKSGIEKLF</sequence>
<evidence type="ECO:0000313" key="2">
    <source>
        <dbReference type="Proteomes" id="UP000034076"/>
    </source>
</evidence>
<dbReference type="EMBL" id="LAYJ01000076">
    <property type="protein sequence ID" value="KKI51491.1"/>
    <property type="molecule type" value="Genomic_DNA"/>
</dbReference>
<dbReference type="AlphaFoldDB" id="A0A0M2NKL4"/>
<keyword evidence="2" id="KW-1185">Reference proteome</keyword>
<dbReference type="Proteomes" id="UP000034076">
    <property type="component" value="Unassembled WGS sequence"/>
</dbReference>
<reference evidence="1 2" key="1">
    <citation type="submission" date="2015-04" db="EMBL/GenBank/DDBJ databases">
        <title>Draft genome sequence of bacteremic isolate Catabacter hongkongensis type strain HKU16T.</title>
        <authorList>
            <person name="Lau S.K."/>
            <person name="Teng J.L."/>
            <person name="Huang Y."/>
            <person name="Curreem S.O."/>
            <person name="Tsui S.K."/>
            <person name="Woo P.C."/>
        </authorList>
    </citation>
    <scope>NUCLEOTIDE SEQUENCE [LARGE SCALE GENOMIC DNA]</scope>
    <source>
        <strain evidence="1 2">HKU16</strain>
    </source>
</reference>
<proteinExistence type="predicted"/>
<organism evidence="1 2">
    <name type="scientific">Christensenella hongkongensis</name>
    <dbReference type="NCBI Taxonomy" id="270498"/>
    <lineage>
        <taxon>Bacteria</taxon>
        <taxon>Bacillati</taxon>
        <taxon>Bacillota</taxon>
        <taxon>Clostridia</taxon>
        <taxon>Christensenellales</taxon>
        <taxon>Christensenellaceae</taxon>
        <taxon>Christensenella</taxon>
    </lineage>
</organism>
<comment type="caution">
    <text evidence="1">The sequence shown here is derived from an EMBL/GenBank/DDBJ whole genome shotgun (WGS) entry which is preliminary data.</text>
</comment>
<gene>
    <name evidence="1" type="ORF">CHK_0983</name>
</gene>
<protein>
    <submittedName>
        <fullName evidence="1">Uncharacterized protein</fullName>
    </submittedName>
</protein>
<evidence type="ECO:0000313" key="1">
    <source>
        <dbReference type="EMBL" id="KKI51491.1"/>
    </source>
</evidence>
<name>A0A0M2NKL4_9FIRM</name>
<dbReference type="STRING" id="270498.CHK_0983"/>